<dbReference type="AlphaFoldDB" id="S7V7W7"/>
<comment type="caution">
    <text evidence="2">The sequence shown here is derived from an EMBL/GenBank/DDBJ whole genome shotgun (WGS) entry which is preliminary data.</text>
</comment>
<dbReference type="InterPro" id="IPR001466">
    <property type="entry name" value="Beta-lactam-related"/>
</dbReference>
<dbReference type="Pfam" id="PF00144">
    <property type="entry name" value="Beta-lactamase"/>
    <property type="match status" value="1"/>
</dbReference>
<accession>S7V7W7</accession>
<dbReference type="STRING" id="641524.ADICYQ_4970"/>
<dbReference type="EMBL" id="ATNM01000163">
    <property type="protein sequence ID" value="EPR66026.1"/>
    <property type="molecule type" value="Genomic_DNA"/>
</dbReference>
<dbReference type="InterPro" id="IPR050789">
    <property type="entry name" value="Diverse_Enzym_Activities"/>
</dbReference>
<protein>
    <submittedName>
        <fullName evidence="2">Beta-lactamase class C</fullName>
    </submittedName>
</protein>
<dbReference type="Gene3D" id="3.40.710.10">
    <property type="entry name" value="DD-peptidase/beta-lactamase superfamily"/>
    <property type="match status" value="1"/>
</dbReference>
<proteinExistence type="predicted"/>
<dbReference type="RefSeq" id="WP_020893362.1">
    <property type="nucleotide sequence ID" value="NZ_ATNM01000163.1"/>
</dbReference>
<dbReference type="eggNOG" id="COG1680">
    <property type="taxonomic scope" value="Bacteria"/>
</dbReference>
<feature type="domain" description="Beta-lactamase-related" evidence="1">
    <location>
        <begin position="84"/>
        <end position="353"/>
    </location>
</feature>
<dbReference type="SUPFAM" id="SSF56601">
    <property type="entry name" value="beta-lactamase/transpeptidase-like"/>
    <property type="match status" value="1"/>
</dbReference>
<name>S7V7W7_9BACT</name>
<evidence type="ECO:0000313" key="3">
    <source>
        <dbReference type="Proteomes" id="UP000014974"/>
    </source>
</evidence>
<dbReference type="InterPro" id="IPR012338">
    <property type="entry name" value="Beta-lactam/transpept-like"/>
</dbReference>
<organism evidence="2 3">
    <name type="scientific">Cyclobacterium qasimii M12-11B</name>
    <dbReference type="NCBI Taxonomy" id="641524"/>
    <lineage>
        <taxon>Bacteria</taxon>
        <taxon>Pseudomonadati</taxon>
        <taxon>Bacteroidota</taxon>
        <taxon>Cytophagia</taxon>
        <taxon>Cytophagales</taxon>
        <taxon>Cyclobacteriaceae</taxon>
        <taxon>Cyclobacterium</taxon>
    </lineage>
</organism>
<dbReference type="PANTHER" id="PTHR43283">
    <property type="entry name" value="BETA-LACTAMASE-RELATED"/>
    <property type="match status" value="1"/>
</dbReference>
<dbReference type="PATRIC" id="fig|641524.5.peg.4923"/>
<dbReference type="OrthoDB" id="9773047at2"/>
<dbReference type="PANTHER" id="PTHR43283:SF7">
    <property type="entry name" value="BETA-LACTAMASE-RELATED DOMAIN-CONTAINING PROTEIN"/>
    <property type="match status" value="1"/>
</dbReference>
<gene>
    <name evidence="2" type="ORF">ADICYQ_4970</name>
</gene>
<dbReference type="Proteomes" id="UP000014974">
    <property type="component" value="Unassembled WGS sequence"/>
</dbReference>
<reference evidence="2 3" key="1">
    <citation type="journal article" date="2013" name="Genome Announc.">
        <title>Draft Genome Sequence of Cyclobacterium qasimii Strain M12-11BT, Isolated from Arctic Marine Sediment.</title>
        <authorList>
            <person name="Shivaji S."/>
            <person name="Ara S."/>
            <person name="Singh A."/>
            <person name="Kumar Pinnaka A."/>
        </authorList>
    </citation>
    <scope>NUCLEOTIDE SEQUENCE [LARGE SCALE GENOMIC DNA]</scope>
    <source>
        <strain evidence="2 3">M12-11B</strain>
    </source>
</reference>
<evidence type="ECO:0000313" key="2">
    <source>
        <dbReference type="EMBL" id="EPR66026.1"/>
    </source>
</evidence>
<evidence type="ECO:0000259" key="1">
    <source>
        <dbReference type="Pfam" id="PF00144"/>
    </source>
</evidence>
<sequence length="536" mass="61136">MITRKHCIILKNTLDKIPIFHPINNQPNEVSFKIIFILFLSFQAIGQERATDFVYSTPSEENFDAQGVLSFLDKVENSEHELHSLMVLRRGKVIAEGWWDPYGPKLKHTMYSVSKTYTASGIGFAVSEGLVSVEDQVIKFFPKSLPTDVSENLKQLKIKHLLTMSVGHAKDYTFSIVRTEDWAKSFLAVPIVNEPGSQFVYNTVATYMLSAIVQKVSGQTLIDYLRPRLFQPLGIKGVDWEKSPQGINTGGYGLRVKTEDMAKLGQLFLQNGNWDGKQILPESWINEARNLKILQNPNASREEKAKSDWLQGYGYQMWRSRHDSYRADGAYGQYILVLPKQEAVIIITSETSNLQGLLSEVWDHILPAFDSESNSSKDLILKERLEKLAHNPAIGVENEWMENKWDEKNITLSTEEEKINFHIDFQSNNLVLNLVEEQKDYKLTVGKEHWVSGITDRKQPYLVAHAKKALNGLAPYKVFSSYYWEDFQTLVVEIKYIESPHTDTLKFSFDGNKVTYTTSSLGNRGASKVFKGILEE</sequence>